<dbReference type="SUPFAM" id="SSF52540">
    <property type="entry name" value="P-loop containing nucleoside triphosphate hydrolases"/>
    <property type="match status" value="1"/>
</dbReference>
<dbReference type="InterPro" id="IPR027417">
    <property type="entry name" value="P-loop_NTPase"/>
</dbReference>
<dbReference type="RefSeq" id="WP_103974202.1">
    <property type="nucleotide sequence ID" value="NZ_JAGVVN010000001.1"/>
</dbReference>
<protein>
    <recommendedName>
        <fullName evidence="3">Sulfotransferase family protein</fullName>
    </recommendedName>
</protein>
<accession>A0A2S5CM13</accession>
<comment type="caution">
    <text evidence="1">The sequence shown here is derived from an EMBL/GenBank/DDBJ whole genome shotgun (WGS) entry which is preliminary data.</text>
</comment>
<dbReference type="AlphaFoldDB" id="A0A2S5CM13"/>
<name>A0A2S5CM13_9GAMM</name>
<evidence type="ECO:0000313" key="2">
    <source>
        <dbReference type="Proteomes" id="UP000237423"/>
    </source>
</evidence>
<evidence type="ECO:0008006" key="3">
    <source>
        <dbReference type="Google" id="ProtNLM"/>
    </source>
</evidence>
<dbReference type="Proteomes" id="UP000237423">
    <property type="component" value="Unassembled WGS sequence"/>
</dbReference>
<evidence type="ECO:0000313" key="1">
    <source>
        <dbReference type="EMBL" id="POZ51851.1"/>
    </source>
</evidence>
<dbReference type="Gene3D" id="3.40.50.300">
    <property type="entry name" value="P-loop containing nucleotide triphosphate hydrolases"/>
    <property type="match status" value="1"/>
</dbReference>
<gene>
    <name evidence="1" type="ORF">AADEFJLK_02069</name>
</gene>
<proteinExistence type="predicted"/>
<sequence length="281" mass="31416">MNHSNIILTGLPRSGSTLVCHLLNKVNNTIALNEPMAGNFPEGATQQEICGEIAEFFASSRQSILEKKQVLTKHIKGKVPDNSFGPEKNSSGLRTNHQMERSFIDIENEVSDNFTLCVKHNGLFALLLGELTSFFPCYAIIRNPLAVLASWNSVDIPVNYGHIPVAENADRELFQALSAIPDRLDRQFHILSWFFGQYKNALPKEKIIRYEEVIESGGSSLKMVTSGASKLAEPLVNRNVNDLYDKALMLSLGERLLNTEGEYWQFYTPEDVKSLLSKIIG</sequence>
<reference evidence="1 2" key="1">
    <citation type="submission" date="2017-11" db="EMBL/GenBank/DDBJ databases">
        <title>Draft Genome Sequence of Methylobacter psychrotolerans Sph1T, an Obligate Methanotroph from Low-Temperature Environments.</title>
        <authorList>
            <person name="Oshkin I.Y."/>
            <person name="Miroshnikov K."/>
            <person name="Belova S.E."/>
            <person name="Korzhenkov A."/>
            <person name="Toshchakov S.V."/>
            <person name="Dedysh S.N."/>
        </authorList>
    </citation>
    <scope>NUCLEOTIDE SEQUENCE [LARGE SCALE GENOMIC DNA]</scope>
    <source>
        <strain evidence="1 2">Sph1</strain>
    </source>
</reference>
<dbReference type="EMBL" id="PGFZ01000004">
    <property type="protein sequence ID" value="POZ51851.1"/>
    <property type="molecule type" value="Genomic_DNA"/>
</dbReference>
<organism evidence="1 2">
    <name type="scientific">Methylovulum psychrotolerans</name>
    <dbReference type="NCBI Taxonomy" id="1704499"/>
    <lineage>
        <taxon>Bacteria</taxon>
        <taxon>Pseudomonadati</taxon>
        <taxon>Pseudomonadota</taxon>
        <taxon>Gammaproteobacteria</taxon>
        <taxon>Methylococcales</taxon>
        <taxon>Methylococcaceae</taxon>
        <taxon>Methylovulum</taxon>
    </lineage>
</organism>